<proteinExistence type="predicted"/>
<feature type="region of interest" description="Disordered" evidence="1">
    <location>
        <begin position="345"/>
        <end position="600"/>
    </location>
</feature>
<evidence type="ECO:0000313" key="3">
    <source>
        <dbReference type="EMBL" id="KAA0717481.1"/>
    </source>
</evidence>
<feature type="compositionally biased region" description="Polar residues" evidence="1">
    <location>
        <begin position="1496"/>
        <end position="1507"/>
    </location>
</feature>
<feature type="compositionally biased region" description="Acidic residues" evidence="1">
    <location>
        <begin position="1292"/>
        <end position="1313"/>
    </location>
</feature>
<comment type="caution">
    <text evidence="3">The sequence shown here is derived from an EMBL/GenBank/DDBJ whole genome shotgun (WGS) entry which is preliminary data.</text>
</comment>
<organism evidence="3 4">
    <name type="scientific">Triplophysa tibetana</name>
    <dbReference type="NCBI Taxonomy" id="1572043"/>
    <lineage>
        <taxon>Eukaryota</taxon>
        <taxon>Metazoa</taxon>
        <taxon>Chordata</taxon>
        <taxon>Craniata</taxon>
        <taxon>Vertebrata</taxon>
        <taxon>Euteleostomi</taxon>
        <taxon>Actinopterygii</taxon>
        <taxon>Neopterygii</taxon>
        <taxon>Teleostei</taxon>
        <taxon>Ostariophysi</taxon>
        <taxon>Cypriniformes</taxon>
        <taxon>Nemacheilidae</taxon>
        <taxon>Triplophysa</taxon>
    </lineage>
</organism>
<reference evidence="3 4" key="1">
    <citation type="journal article" date="2019" name="Mol. Ecol. Resour.">
        <title>Chromosome-level genome assembly of Triplophysa tibetana, a fish adapted to the harsh high-altitude environment of the Tibetan Plateau.</title>
        <authorList>
            <person name="Yang X."/>
            <person name="Liu H."/>
            <person name="Ma Z."/>
            <person name="Zou Y."/>
            <person name="Zou M."/>
            <person name="Mao Y."/>
            <person name="Li X."/>
            <person name="Wang H."/>
            <person name="Chen T."/>
            <person name="Wang W."/>
            <person name="Yang R."/>
        </authorList>
    </citation>
    <scope>NUCLEOTIDE SEQUENCE [LARGE SCALE GENOMIC DNA]</scope>
    <source>
        <strain evidence="3">TTIB1903HZAU</strain>
        <tissue evidence="3">Muscle</tissue>
    </source>
</reference>
<feature type="compositionally biased region" description="Polar residues" evidence="1">
    <location>
        <begin position="1469"/>
        <end position="1484"/>
    </location>
</feature>
<dbReference type="Proteomes" id="UP000324632">
    <property type="component" value="Chromosome 9"/>
</dbReference>
<feature type="compositionally biased region" description="Basic and acidic residues" evidence="1">
    <location>
        <begin position="433"/>
        <end position="600"/>
    </location>
</feature>
<feature type="region of interest" description="Disordered" evidence="1">
    <location>
        <begin position="1032"/>
        <end position="1094"/>
    </location>
</feature>
<accession>A0A5A9P8I6</accession>
<feature type="compositionally biased region" description="Polar residues" evidence="1">
    <location>
        <begin position="1211"/>
        <end position="1220"/>
    </location>
</feature>
<feature type="region of interest" description="Disordered" evidence="1">
    <location>
        <begin position="264"/>
        <end position="301"/>
    </location>
</feature>
<evidence type="ECO:0000259" key="2">
    <source>
        <dbReference type="SMART" id="SM01319"/>
    </source>
</evidence>
<evidence type="ECO:0000256" key="1">
    <source>
        <dbReference type="SAM" id="MobiDB-lite"/>
    </source>
</evidence>
<feature type="compositionally biased region" description="Low complexity" evidence="1">
    <location>
        <begin position="1146"/>
        <end position="1160"/>
    </location>
</feature>
<feature type="region of interest" description="Disordered" evidence="1">
    <location>
        <begin position="1254"/>
        <end position="1525"/>
    </location>
</feature>
<evidence type="ECO:0000313" key="4">
    <source>
        <dbReference type="Proteomes" id="UP000324632"/>
    </source>
</evidence>
<feature type="compositionally biased region" description="Polar residues" evidence="1">
    <location>
        <begin position="1321"/>
        <end position="1330"/>
    </location>
</feature>
<feature type="region of interest" description="Disordered" evidence="1">
    <location>
        <begin position="149"/>
        <end position="244"/>
    </location>
</feature>
<feature type="compositionally biased region" description="Basic residues" evidence="1">
    <location>
        <begin position="1377"/>
        <end position="1390"/>
    </location>
</feature>
<dbReference type="SMART" id="SM01319">
    <property type="entry name" value="Tankyrase_bdg_C"/>
    <property type="match status" value="1"/>
</dbReference>
<feature type="compositionally biased region" description="Acidic residues" evidence="1">
    <location>
        <begin position="400"/>
        <end position="414"/>
    </location>
</feature>
<feature type="domain" description="Tankyrase 1-binding protein C-terminal" evidence="2">
    <location>
        <begin position="1350"/>
        <end position="1516"/>
    </location>
</feature>
<feature type="region of interest" description="Disordered" evidence="1">
    <location>
        <begin position="1117"/>
        <end position="1223"/>
    </location>
</feature>
<feature type="compositionally biased region" description="Polar residues" evidence="1">
    <location>
        <begin position="192"/>
        <end position="202"/>
    </location>
</feature>
<dbReference type="InterPro" id="IPR032764">
    <property type="entry name" value="Tankyrase-bd_C"/>
</dbReference>
<feature type="compositionally biased region" description="Basic and acidic residues" evidence="1">
    <location>
        <begin position="231"/>
        <end position="244"/>
    </location>
</feature>
<feature type="region of interest" description="Disordered" evidence="1">
    <location>
        <begin position="732"/>
        <end position="773"/>
    </location>
</feature>
<feature type="compositionally biased region" description="Basic and acidic residues" evidence="1">
    <location>
        <begin position="1254"/>
        <end position="1271"/>
    </location>
</feature>
<protein>
    <recommendedName>
        <fullName evidence="2">Tankyrase 1-binding protein C-terminal domain-containing protein</fullName>
    </recommendedName>
</protein>
<gene>
    <name evidence="3" type="ORF">E1301_Tti022648</name>
</gene>
<dbReference type="EMBL" id="SOYY01000009">
    <property type="protein sequence ID" value="KAA0717481.1"/>
    <property type="molecule type" value="Genomic_DNA"/>
</dbReference>
<dbReference type="InterPro" id="IPR040006">
    <property type="entry name" value="TNKS1BP1-like"/>
</dbReference>
<feature type="compositionally biased region" description="Basic and acidic residues" evidence="1">
    <location>
        <begin position="1188"/>
        <end position="1210"/>
    </location>
</feature>
<dbReference type="PANTHER" id="PTHR22042:SF3">
    <property type="entry name" value="RIKEN CDNA 2900026A02 GENE"/>
    <property type="match status" value="1"/>
</dbReference>
<sequence>MERGVSRDSAGLQAGEEGQWRTAFVGFVKLRLSPSLGKWKLNTPHRRSGYLVQCVAMAAWVEASTRDLSPSAALISQSKTSLSASLLSGDAGKPALAPKPRLMPKPFAFQRNASIRPIKAPKITSARQLQRAASSDALDSLVSSKSELVETRVQKTSKSVKPNGTLKVSVKSASTKPAPLGPKPALTPKTDLGQNPDTTRTAPNIKPEDKSFQSRARAKSLGSQEHKAHRQTPEGESRSGDTDFRASSLCWPVRNRLSVGLTSRFESSEREVGSVSRDEPPLSPSASKPQEEEETGGTSIKRRISLLFDRSAASQHRDVFIKKDSAPAEISVDIKQRIKNLSLNTQEPRVRLPSTGDLKCLPHEKTQSDSDQSSPLQNAPDKTTASDNNVSRKNSTLSSADEEEEEDDAADEDKENCVSVPLYRRVGMAGMAKDPERKTQEEEKQHKNEQLQKEREREKHLKEERKLREEMERLQEEERLKEERKQEEEKQRQREEQTKQDLERQKRIEEERKLEEEREREAERETRREQERLERDKQIEEQKRRMEEKREKERQREEQRLREEREKERLRKEKEMEEERLRIEEERQREKQRLRQEREKQEMIKKEREIEEKRRIEEEERLRREREKQERLKKEREMEERRLLEEQRLRQEREKEERLKKEREMEERKHIEEEERLRQEREMERIRKEREMAERRLLEEQRLRQEKEKEERLKKEREMEERRLLEEQRLRQEREKEERLKKEREMEQRRHLEEQRLRQEREKEGRLKKEREMEERRLLEEQRFRQEREKEERLKKEREMEERRLLEEQRFRQEREKEETLKKEREMEERRLLEEQRLRQEKEKEEKLKKEREMEEKRLLDEQRLRLEREKEERLKKEREMEERQQIEVEERLRREREMERIRKEREMEERRLLEEQRLRQEREKEERLKKEREMEEKRLLDEKRLRLEREKEERLKKEREMEERQQIEMEERLRREREMERIRKEREMEERRQLEEQRLRKERKIEERLKKEREMEEKRLLEEQILRVEREKERQTKEKEMEEKRQIEDEQRLRQQREMERLQKKLREEREEKLKQEREMEERRRVEDEKRWRQEREKARLRMERDDVAVRHDLISFDGDETQSEVSSQLPSVLYDDFSVKPRRWGTGSSRSSTPSPSGEAQSDDAVHGWSNDPESPGPQKPQNSAGEDHDTCYKDQTETDSETHRSTPDHVTSQQMQNLGDKVSEVQTHVSGWVDSVRRSLQETLEFVSGALERDGAMDEDGERMRSSQESRLFSHIYTNVSGEVKNCADDDDDDEDDEEEDEDEYEDERDTETRIPHESNNTDVELTSQEKQRKPSIRSDAPEITEPEPLLFPKSSAPLLDSSVFRSKADLGKKRSIKRSRPSRAVRQRAALPALIEGSNLDWRFCDSSDGAKAQNSESGEEPSKYATPPPAPSRPKRVPVFPGMDQSALMAQLKRRSGLMETDVSEGQTTPTMSARSPRTPTLGPRVLPPVNSRNTGSGSSPSWLRELKSKKRLSRPESDA</sequence>
<feature type="compositionally biased region" description="Polar residues" evidence="1">
    <location>
        <begin position="1272"/>
        <end position="1284"/>
    </location>
</feature>
<dbReference type="PANTHER" id="PTHR22042">
    <property type="entry name" value="TANKYRASE 1 BINDING PROTEIN"/>
    <property type="match status" value="1"/>
</dbReference>
<feature type="compositionally biased region" description="Polar residues" evidence="1">
    <location>
        <begin position="369"/>
        <end position="399"/>
    </location>
</feature>
<feature type="compositionally biased region" description="Basic and acidic residues" evidence="1">
    <location>
        <begin position="266"/>
        <end position="280"/>
    </location>
</feature>
<keyword evidence="4" id="KW-1185">Reference proteome</keyword>
<name>A0A5A9P8I6_9TELE</name>